<dbReference type="AlphaFoldDB" id="A0A5Q0LPQ5"/>
<organism evidence="6 7">
    <name type="scientific">Streptomyces fagopyri</name>
    <dbReference type="NCBI Taxonomy" id="2662397"/>
    <lineage>
        <taxon>Bacteria</taxon>
        <taxon>Bacillati</taxon>
        <taxon>Actinomycetota</taxon>
        <taxon>Actinomycetes</taxon>
        <taxon>Kitasatosporales</taxon>
        <taxon>Streptomycetaceae</taxon>
        <taxon>Streptomyces</taxon>
    </lineage>
</organism>
<keyword evidence="3" id="KW-0804">Transcription</keyword>
<dbReference type="InterPro" id="IPR009057">
    <property type="entry name" value="Homeodomain-like_sf"/>
</dbReference>
<dbReference type="InterPro" id="IPR036271">
    <property type="entry name" value="Tet_transcr_reg_TetR-rel_C_sf"/>
</dbReference>
<accession>A0A5Q0LPQ5</accession>
<name>A0A5Q0LPQ5_9ACTN</name>
<keyword evidence="1" id="KW-0805">Transcription regulation</keyword>
<dbReference type="PANTHER" id="PTHR30055">
    <property type="entry name" value="HTH-TYPE TRANSCRIPTIONAL REGULATOR RUTR"/>
    <property type="match status" value="1"/>
</dbReference>
<evidence type="ECO:0000313" key="7">
    <source>
        <dbReference type="Proteomes" id="UP000326179"/>
    </source>
</evidence>
<evidence type="ECO:0000256" key="3">
    <source>
        <dbReference type="ARBA" id="ARBA00023163"/>
    </source>
</evidence>
<dbReference type="SUPFAM" id="SSF46689">
    <property type="entry name" value="Homeodomain-like"/>
    <property type="match status" value="1"/>
</dbReference>
<proteinExistence type="predicted"/>
<evidence type="ECO:0000256" key="1">
    <source>
        <dbReference type="ARBA" id="ARBA00023015"/>
    </source>
</evidence>
<dbReference type="KEGG" id="sfy:GFH48_34735"/>
<reference evidence="6 7" key="1">
    <citation type="submission" date="2019-10" db="EMBL/GenBank/DDBJ databases">
        <title>A novel species.</title>
        <authorList>
            <person name="Gao J."/>
        </authorList>
    </citation>
    <scope>NUCLEOTIDE SEQUENCE [LARGE SCALE GENOMIC DNA]</scope>
    <source>
        <strain evidence="6 7">QMT-28</strain>
    </source>
</reference>
<dbReference type="PANTHER" id="PTHR30055:SF234">
    <property type="entry name" value="HTH-TYPE TRANSCRIPTIONAL REGULATOR BETI"/>
    <property type="match status" value="1"/>
</dbReference>
<dbReference type="SUPFAM" id="SSF48498">
    <property type="entry name" value="Tetracyclin repressor-like, C-terminal domain"/>
    <property type="match status" value="1"/>
</dbReference>
<dbReference type="Gene3D" id="1.10.357.10">
    <property type="entry name" value="Tetracycline Repressor, domain 2"/>
    <property type="match status" value="1"/>
</dbReference>
<dbReference type="EMBL" id="CP045643">
    <property type="protein sequence ID" value="QFZ79088.1"/>
    <property type="molecule type" value="Genomic_DNA"/>
</dbReference>
<dbReference type="GO" id="GO:0003700">
    <property type="term" value="F:DNA-binding transcription factor activity"/>
    <property type="evidence" value="ECO:0007669"/>
    <property type="project" value="TreeGrafter"/>
</dbReference>
<keyword evidence="7" id="KW-1185">Reference proteome</keyword>
<dbReference type="Pfam" id="PF00440">
    <property type="entry name" value="TetR_N"/>
    <property type="match status" value="1"/>
</dbReference>
<keyword evidence="2 4" id="KW-0238">DNA-binding</keyword>
<protein>
    <submittedName>
        <fullName evidence="6">TetR family transcriptional regulator</fullName>
    </submittedName>
</protein>
<feature type="DNA-binding region" description="H-T-H motif" evidence="4">
    <location>
        <begin position="9"/>
        <end position="28"/>
    </location>
</feature>
<dbReference type="InterPro" id="IPR001647">
    <property type="entry name" value="HTH_TetR"/>
</dbReference>
<evidence type="ECO:0000256" key="2">
    <source>
        <dbReference type="ARBA" id="ARBA00023125"/>
    </source>
</evidence>
<dbReference type="PROSITE" id="PS50977">
    <property type="entry name" value="HTH_TETR_2"/>
    <property type="match status" value="1"/>
</dbReference>
<feature type="domain" description="HTH tetR-type" evidence="5">
    <location>
        <begin position="1"/>
        <end position="46"/>
    </location>
</feature>
<evidence type="ECO:0000313" key="6">
    <source>
        <dbReference type="EMBL" id="QFZ79088.1"/>
    </source>
</evidence>
<evidence type="ECO:0000256" key="4">
    <source>
        <dbReference type="PROSITE-ProRule" id="PRU00335"/>
    </source>
</evidence>
<dbReference type="InterPro" id="IPR050109">
    <property type="entry name" value="HTH-type_TetR-like_transc_reg"/>
</dbReference>
<sequence length="174" mass="18559">MLAADPGAGIADIAAEAGVDRRTVYRRFSSREALLAAVHGARLDAIEAALGRARLREAPVQVALHRYVEGIIEVNRTWPVDLARMLADAPSRERRDHVVREVETFLTRATDEGLLRQGLPPGFAASFIPLLVHQVARNLPGLTAAQAADVAVDALLNGIGAAPARSPLPQPRSG</sequence>
<dbReference type="Proteomes" id="UP000326179">
    <property type="component" value="Chromosome"/>
</dbReference>
<dbReference type="GO" id="GO:0000976">
    <property type="term" value="F:transcription cis-regulatory region binding"/>
    <property type="evidence" value="ECO:0007669"/>
    <property type="project" value="TreeGrafter"/>
</dbReference>
<evidence type="ECO:0000259" key="5">
    <source>
        <dbReference type="PROSITE" id="PS50977"/>
    </source>
</evidence>
<gene>
    <name evidence="6" type="ORF">GFH48_34735</name>
</gene>